<organism evidence="6 7">
    <name type="scientific">Pseudomonas cyclaminis</name>
    <dbReference type="NCBI Taxonomy" id="2781239"/>
    <lineage>
        <taxon>Bacteria</taxon>
        <taxon>Pseudomonadati</taxon>
        <taxon>Pseudomonadota</taxon>
        <taxon>Gammaproteobacteria</taxon>
        <taxon>Pseudomonadales</taxon>
        <taxon>Pseudomonadaceae</taxon>
        <taxon>Pseudomonas</taxon>
    </lineage>
</organism>
<gene>
    <name evidence="6" type="primary">sctL</name>
    <name evidence="6" type="ORF">IQK56_03845</name>
</gene>
<evidence type="ECO:0000313" key="6">
    <source>
        <dbReference type="EMBL" id="MBE8590126.1"/>
    </source>
</evidence>
<evidence type="ECO:0000256" key="3">
    <source>
        <dbReference type="ARBA" id="ARBA00022490"/>
    </source>
</evidence>
<sequence>MLYRHTIDVPKDRHELPRSLIPREELANWIQAEQLLRHANDQADKLLSLAQKRCETLKEEASLEIWRRADAQLKRWEHDRQAMCDKLEQHASFITREAIRCLLDETPRPIRLAALLRQLMANQVHEVCADLFCHPHDFDEIERWFAHQKPTIWKLNADEATPPQTLILKTEEGDFCISWETMLTAFFHTL</sequence>
<dbReference type="Proteomes" id="UP000613075">
    <property type="component" value="Unassembled WGS sequence"/>
</dbReference>
<evidence type="ECO:0000256" key="4">
    <source>
        <dbReference type="ARBA" id="ARBA00022927"/>
    </source>
</evidence>
<comment type="subcellular location">
    <subcellularLocation>
        <location evidence="1">Cytoplasm</location>
    </subcellularLocation>
</comment>
<dbReference type="EMBL" id="JADDUM010000027">
    <property type="protein sequence ID" value="MBE8590126.1"/>
    <property type="molecule type" value="Genomic_DNA"/>
</dbReference>
<comment type="similarity">
    <text evidence="5">Belongs to the SctL stator family.</text>
</comment>
<proteinExistence type="inferred from homology"/>
<keyword evidence="7" id="KW-1185">Reference proteome</keyword>
<dbReference type="InterPro" id="IPR012842">
    <property type="entry name" value="T3SS_SctL/SctL2"/>
</dbReference>
<reference evidence="6 7" key="1">
    <citation type="submission" date="2020-10" db="EMBL/GenBank/DDBJ databases">
        <title>The draft genomes of Cyclamen pathogen Pseudomonas sp.</title>
        <authorList>
            <person name="Fujikawa T."/>
            <person name="Sawada H."/>
        </authorList>
    </citation>
    <scope>NUCLEOTIDE SEQUENCE [LARGE SCALE GENOMIC DNA]</scope>
    <source>
        <strain evidence="6 7">MAFF 301449</strain>
    </source>
</reference>
<keyword evidence="3" id="KW-0963">Cytoplasm</keyword>
<keyword evidence="2" id="KW-0813">Transport</keyword>
<evidence type="ECO:0000313" key="7">
    <source>
        <dbReference type="Proteomes" id="UP000613075"/>
    </source>
</evidence>
<dbReference type="NCBIfam" id="TIGR02499">
    <property type="entry name" value="HrpE_YscL_not"/>
    <property type="match status" value="1"/>
</dbReference>
<dbReference type="InterPro" id="IPR009335">
    <property type="entry name" value="T3SS_HrpE/ATPase_suE"/>
</dbReference>
<name>A0ABR9SMJ2_9PSED</name>
<dbReference type="RefSeq" id="WP_150760833.1">
    <property type="nucleotide sequence ID" value="NZ_JADDUM010000027.1"/>
</dbReference>
<evidence type="ECO:0000256" key="2">
    <source>
        <dbReference type="ARBA" id="ARBA00022448"/>
    </source>
</evidence>
<accession>A0ABR9SMJ2</accession>
<keyword evidence="4" id="KW-0653">Protein transport</keyword>
<comment type="caution">
    <text evidence="6">The sequence shown here is derived from an EMBL/GenBank/DDBJ whole genome shotgun (WGS) entry which is preliminary data.</text>
</comment>
<evidence type="ECO:0000256" key="1">
    <source>
        <dbReference type="ARBA" id="ARBA00004496"/>
    </source>
</evidence>
<protein>
    <submittedName>
        <fullName evidence="6">Type III secretion system stator protein SctL</fullName>
    </submittedName>
</protein>
<evidence type="ECO:0000256" key="5">
    <source>
        <dbReference type="ARBA" id="ARBA00024335"/>
    </source>
</evidence>
<dbReference type="Pfam" id="PF06188">
    <property type="entry name" value="HrpE"/>
    <property type="match status" value="1"/>
</dbReference>